<evidence type="ECO:0000313" key="3">
    <source>
        <dbReference type="Proteomes" id="UP000308713"/>
    </source>
</evidence>
<proteinExistence type="predicted"/>
<dbReference type="OrthoDB" id="1163458at2"/>
<keyword evidence="3" id="KW-1185">Reference proteome</keyword>
<name>A0A5C4SMC0_9FLAO</name>
<dbReference type="AlphaFoldDB" id="A0A5C4SMC0"/>
<comment type="caution">
    <text evidence="2">The sequence shown here is derived from an EMBL/GenBank/DDBJ whole genome shotgun (WGS) entry which is preliminary data.</text>
</comment>
<dbReference type="SUPFAM" id="SSF52091">
    <property type="entry name" value="SpoIIaa-like"/>
    <property type="match status" value="1"/>
</dbReference>
<dbReference type="Pfam" id="PF01740">
    <property type="entry name" value="STAS"/>
    <property type="match status" value="1"/>
</dbReference>
<dbReference type="InterPro" id="IPR036513">
    <property type="entry name" value="STAS_dom_sf"/>
</dbReference>
<dbReference type="InterPro" id="IPR002645">
    <property type="entry name" value="STAS_dom"/>
</dbReference>
<dbReference type="Proteomes" id="UP000308713">
    <property type="component" value="Unassembled WGS sequence"/>
</dbReference>
<dbReference type="Gene3D" id="3.30.750.24">
    <property type="entry name" value="STAS domain"/>
    <property type="match status" value="1"/>
</dbReference>
<dbReference type="RefSeq" id="WP_139695661.1">
    <property type="nucleotide sequence ID" value="NZ_CP074074.1"/>
</dbReference>
<organism evidence="2 3">
    <name type="scientific">Allotamlana fucoidanivorans</name>
    <dbReference type="NCBI Taxonomy" id="2583814"/>
    <lineage>
        <taxon>Bacteria</taxon>
        <taxon>Pseudomonadati</taxon>
        <taxon>Bacteroidota</taxon>
        <taxon>Flavobacteriia</taxon>
        <taxon>Flavobacteriales</taxon>
        <taxon>Flavobacteriaceae</taxon>
        <taxon>Allotamlana</taxon>
    </lineage>
</organism>
<protein>
    <recommendedName>
        <fullName evidence="1">STAS domain-containing protein</fullName>
    </recommendedName>
</protein>
<accession>A0A5C4SMC0</accession>
<dbReference type="EMBL" id="VDCS01000005">
    <property type="protein sequence ID" value="TNJ45226.1"/>
    <property type="molecule type" value="Genomic_DNA"/>
</dbReference>
<reference evidence="2 3" key="1">
    <citation type="submission" date="2019-05" db="EMBL/GenBank/DDBJ databases">
        <title>Tamlana fucoidanivorans sp. nov., isolated from the surface of algae collected from Fujian province in China.</title>
        <authorList>
            <person name="Li J."/>
        </authorList>
    </citation>
    <scope>NUCLEOTIDE SEQUENCE [LARGE SCALE GENOMIC DNA]</scope>
    <source>
        <strain evidence="2 3">CW2-9</strain>
    </source>
</reference>
<dbReference type="PROSITE" id="PS50801">
    <property type="entry name" value="STAS"/>
    <property type="match status" value="1"/>
</dbReference>
<gene>
    <name evidence="2" type="ORF">FGF67_05820</name>
</gene>
<feature type="domain" description="STAS" evidence="1">
    <location>
        <begin position="12"/>
        <end position="76"/>
    </location>
</feature>
<sequence length="92" mass="10516">MNLKITNCNNYFKVKGILDKESVSLFNSEFENIFERTNAITISVQYVESMDKYGVNAIAKLYEEATRKNKSLSIVGYGCKELYQHFNTNTAA</sequence>
<evidence type="ECO:0000313" key="2">
    <source>
        <dbReference type="EMBL" id="TNJ45226.1"/>
    </source>
</evidence>
<evidence type="ECO:0000259" key="1">
    <source>
        <dbReference type="PROSITE" id="PS50801"/>
    </source>
</evidence>